<keyword evidence="2" id="KW-0732">Signal</keyword>
<dbReference type="EMBL" id="OIVN01004223">
    <property type="protein sequence ID" value="SPD16122.1"/>
    <property type="molecule type" value="Genomic_DNA"/>
</dbReference>
<feature type="signal peptide" evidence="2">
    <location>
        <begin position="1"/>
        <end position="22"/>
    </location>
</feature>
<keyword evidence="1" id="KW-0472">Membrane</keyword>
<name>A0A2N9HUW6_FAGSY</name>
<accession>A0A2N9HUW6</accession>
<dbReference type="PANTHER" id="PTHR35718">
    <property type="entry name" value="EXPRESSED PROTEIN"/>
    <property type="match status" value="1"/>
</dbReference>
<keyword evidence="1" id="KW-0812">Transmembrane</keyword>
<evidence type="ECO:0000256" key="2">
    <source>
        <dbReference type="SAM" id="SignalP"/>
    </source>
</evidence>
<dbReference type="PANTHER" id="PTHR35718:SF1">
    <property type="entry name" value="EXPRESSED PROTEIN"/>
    <property type="match status" value="1"/>
</dbReference>
<reference evidence="3" key="1">
    <citation type="submission" date="2018-02" db="EMBL/GenBank/DDBJ databases">
        <authorList>
            <person name="Cohen D.B."/>
            <person name="Kent A.D."/>
        </authorList>
    </citation>
    <scope>NUCLEOTIDE SEQUENCE</scope>
</reference>
<evidence type="ECO:0000256" key="1">
    <source>
        <dbReference type="SAM" id="Phobius"/>
    </source>
</evidence>
<evidence type="ECO:0008006" key="4">
    <source>
        <dbReference type="Google" id="ProtNLM"/>
    </source>
</evidence>
<dbReference type="AlphaFoldDB" id="A0A2N9HUW6"/>
<feature type="transmembrane region" description="Helical" evidence="1">
    <location>
        <begin position="92"/>
        <end position="117"/>
    </location>
</feature>
<keyword evidence="1" id="KW-1133">Transmembrane helix</keyword>
<protein>
    <recommendedName>
        <fullName evidence="4">Transmembrane protein</fullName>
    </recommendedName>
</protein>
<evidence type="ECO:0000313" key="3">
    <source>
        <dbReference type="EMBL" id="SPD16122.1"/>
    </source>
</evidence>
<organism evidence="3">
    <name type="scientific">Fagus sylvatica</name>
    <name type="common">Beechnut</name>
    <dbReference type="NCBI Taxonomy" id="28930"/>
    <lineage>
        <taxon>Eukaryota</taxon>
        <taxon>Viridiplantae</taxon>
        <taxon>Streptophyta</taxon>
        <taxon>Embryophyta</taxon>
        <taxon>Tracheophyta</taxon>
        <taxon>Spermatophyta</taxon>
        <taxon>Magnoliopsida</taxon>
        <taxon>eudicotyledons</taxon>
        <taxon>Gunneridae</taxon>
        <taxon>Pentapetalae</taxon>
        <taxon>rosids</taxon>
        <taxon>fabids</taxon>
        <taxon>Fagales</taxon>
        <taxon>Fagaceae</taxon>
        <taxon>Fagus</taxon>
    </lineage>
</organism>
<gene>
    <name evidence="3" type="ORF">FSB_LOCUS44004</name>
</gene>
<sequence>MTPFISFLLFFSSLTILSIARAQERAPHGLAYEHPLAFSPSAYDFFHPNTQKSNTKDACSSSNCSPLPIAAQLEATQAQASTSQKGGSRVGAAGVAGIVFGFAFVVLLAMGVYHVIISNKKKKVEIRPPWLRTVTRATCQRWRSEFMRGFGTSFEAVRSHAPVPPPPSLSQISLSTAATTLRFTTAPKPSPAASSRLRV</sequence>
<proteinExistence type="predicted"/>
<feature type="chain" id="PRO_5015009701" description="Transmembrane protein" evidence="2">
    <location>
        <begin position="23"/>
        <end position="199"/>
    </location>
</feature>